<reference evidence="2 3" key="1">
    <citation type="submission" date="2016-07" db="EMBL/GenBank/DDBJ databases">
        <title>Pervasive Adenine N6-methylation of Active Genes in Fungi.</title>
        <authorList>
            <consortium name="DOE Joint Genome Institute"/>
            <person name="Mondo S.J."/>
            <person name="Dannebaum R.O."/>
            <person name="Kuo R.C."/>
            <person name="Labutti K."/>
            <person name="Haridas S."/>
            <person name="Kuo A."/>
            <person name="Salamov A."/>
            <person name="Ahrendt S.R."/>
            <person name="Lipzen A."/>
            <person name="Sullivan W."/>
            <person name="Andreopoulos W.B."/>
            <person name="Clum A."/>
            <person name="Lindquist E."/>
            <person name="Daum C."/>
            <person name="Ramamoorthy G.K."/>
            <person name="Gryganskyi A."/>
            <person name="Culley D."/>
            <person name="Magnuson J.K."/>
            <person name="James T.Y."/>
            <person name="O'Malley M.A."/>
            <person name="Stajich J.E."/>
            <person name="Spatafora J.W."/>
            <person name="Visel A."/>
            <person name="Grigoriev I.V."/>
        </authorList>
    </citation>
    <scope>NUCLEOTIDE SEQUENCE [LARGE SCALE GENOMIC DNA]</scope>
    <source>
        <strain evidence="2 3">CBS 931.73</strain>
    </source>
</reference>
<organism evidence="2 3">
    <name type="scientific">Basidiobolus meristosporus CBS 931.73</name>
    <dbReference type="NCBI Taxonomy" id="1314790"/>
    <lineage>
        <taxon>Eukaryota</taxon>
        <taxon>Fungi</taxon>
        <taxon>Fungi incertae sedis</taxon>
        <taxon>Zoopagomycota</taxon>
        <taxon>Entomophthoromycotina</taxon>
        <taxon>Basidiobolomycetes</taxon>
        <taxon>Basidiobolales</taxon>
        <taxon>Basidiobolaceae</taxon>
        <taxon>Basidiobolus</taxon>
    </lineage>
</organism>
<feature type="non-terminal residue" evidence="2">
    <location>
        <position position="1"/>
    </location>
</feature>
<gene>
    <name evidence="2" type="ORF">K493DRAFT_311239</name>
</gene>
<proteinExistence type="predicted"/>
<evidence type="ECO:0000313" key="3">
    <source>
        <dbReference type="Proteomes" id="UP000193498"/>
    </source>
</evidence>
<dbReference type="AlphaFoldDB" id="A0A1Y1Z3T0"/>
<dbReference type="Proteomes" id="UP000193498">
    <property type="component" value="Unassembled WGS sequence"/>
</dbReference>
<feature type="compositionally biased region" description="Basic and acidic residues" evidence="1">
    <location>
        <begin position="20"/>
        <end position="39"/>
    </location>
</feature>
<sequence length="103" mass="11705">MNSTELKAGHPPATKAAGVRHKEGKETPAPLKKNDHQRIDSSQNSFDDEEVQHQRRKSLREHELEAQIAAGQRAHQLEQNRTPVAPPKNQAREKITQPRLQNH</sequence>
<evidence type="ECO:0000313" key="2">
    <source>
        <dbReference type="EMBL" id="ORY04856.1"/>
    </source>
</evidence>
<comment type="caution">
    <text evidence="2">The sequence shown here is derived from an EMBL/GenBank/DDBJ whole genome shotgun (WGS) entry which is preliminary data.</text>
</comment>
<name>A0A1Y1Z3T0_9FUNG</name>
<keyword evidence="3" id="KW-1185">Reference proteome</keyword>
<dbReference type="EMBL" id="MCFE01000031">
    <property type="protein sequence ID" value="ORY04856.1"/>
    <property type="molecule type" value="Genomic_DNA"/>
</dbReference>
<dbReference type="InParanoid" id="A0A1Y1Z3T0"/>
<accession>A0A1Y1Z3T0</accession>
<protein>
    <submittedName>
        <fullName evidence="2">Uncharacterized protein</fullName>
    </submittedName>
</protein>
<dbReference type="OrthoDB" id="5973225at2759"/>
<evidence type="ECO:0000256" key="1">
    <source>
        <dbReference type="SAM" id="MobiDB-lite"/>
    </source>
</evidence>
<feature type="region of interest" description="Disordered" evidence="1">
    <location>
        <begin position="1"/>
        <end position="103"/>
    </location>
</feature>